<dbReference type="AlphaFoldDB" id="A0AAV5TZD9"/>
<proteinExistence type="predicted"/>
<dbReference type="EMBL" id="BTSX01000005">
    <property type="protein sequence ID" value="GMS99556.1"/>
    <property type="molecule type" value="Genomic_DNA"/>
</dbReference>
<evidence type="ECO:0000313" key="1">
    <source>
        <dbReference type="EMBL" id="GMS99556.1"/>
    </source>
</evidence>
<organism evidence="2 3">
    <name type="scientific">Pristionchus entomophagus</name>
    <dbReference type="NCBI Taxonomy" id="358040"/>
    <lineage>
        <taxon>Eukaryota</taxon>
        <taxon>Metazoa</taxon>
        <taxon>Ecdysozoa</taxon>
        <taxon>Nematoda</taxon>
        <taxon>Chromadorea</taxon>
        <taxon>Rhabditida</taxon>
        <taxon>Rhabditina</taxon>
        <taxon>Diplogasteromorpha</taxon>
        <taxon>Diplogasteroidea</taxon>
        <taxon>Neodiplogasteridae</taxon>
        <taxon>Pristionchus</taxon>
    </lineage>
</organism>
<evidence type="ECO:0000313" key="3">
    <source>
        <dbReference type="Proteomes" id="UP001432027"/>
    </source>
</evidence>
<sequence length="151" mass="18117">YESSSTDDQKLETWKTIHKLFVKLRTVLKEDEKMVNKIYRFPMDANDRNKWRLLFEIPLSPNSLIGEVKNKCQKLLIDKYREEIEIDQIHLRCLKQKRAELADIEKMNERLGVCWNEDLYAHMIPPERIEETRGSKHAVFVRRFRPSSVEV</sequence>
<name>A0AAV5TZD9_9BILA</name>
<protein>
    <submittedName>
        <fullName evidence="2">Uncharacterized protein</fullName>
    </submittedName>
</protein>
<keyword evidence="3" id="KW-1185">Reference proteome</keyword>
<comment type="caution">
    <text evidence="2">The sequence shown here is derived from an EMBL/GenBank/DDBJ whole genome shotgun (WGS) entry which is preliminary data.</text>
</comment>
<evidence type="ECO:0000313" key="2">
    <source>
        <dbReference type="EMBL" id="GMS99561.1"/>
    </source>
</evidence>
<reference evidence="2" key="1">
    <citation type="submission" date="2023-10" db="EMBL/GenBank/DDBJ databases">
        <title>Genome assembly of Pristionchus species.</title>
        <authorList>
            <person name="Yoshida K."/>
            <person name="Sommer R.J."/>
        </authorList>
    </citation>
    <scope>NUCLEOTIDE SEQUENCE</scope>
    <source>
        <strain evidence="2">RS0144</strain>
    </source>
</reference>
<dbReference type="EMBL" id="BTSX01000005">
    <property type="protein sequence ID" value="GMS99561.1"/>
    <property type="molecule type" value="Genomic_DNA"/>
</dbReference>
<accession>A0AAV5TZD9</accession>
<feature type="non-terminal residue" evidence="2">
    <location>
        <position position="1"/>
    </location>
</feature>
<feature type="non-terminal residue" evidence="2">
    <location>
        <position position="151"/>
    </location>
</feature>
<gene>
    <name evidence="1" type="ORF">PENTCL1PPCAC_21731</name>
    <name evidence="2" type="ORF">PENTCL1PPCAC_21736</name>
</gene>
<dbReference type="Proteomes" id="UP001432027">
    <property type="component" value="Unassembled WGS sequence"/>
</dbReference>